<comment type="caution">
    <text evidence="4">The sequence shown here is derived from an EMBL/GenBank/DDBJ whole genome shotgun (WGS) entry which is preliminary data.</text>
</comment>
<evidence type="ECO:0000259" key="1">
    <source>
        <dbReference type="Pfam" id="PF00109"/>
    </source>
</evidence>
<dbReference type="AlphaFoldDB" id="A0A3S3NL13"/>
<feature type="domain" description="Beta-ketoacyl synthase-like N-terminal" evidence="1">
    <location>
        <begin position="26"/>
        <end position="65"/>
    </location>
</feature>
<accession>A0A3S3NL13</accession>
<dbReference type="Gene3D" id="3.40.47.10">
    <property type="match status" value="1"/>
</dbReference>
<dbReference type="EMBL" id="NCKU01005256">
    <property type="protein sequence ID" value="RWS04812.1"/>
    <property type="molecule type" value="Genomic_DNA"/>
</dbReference>
<dbReference type="OrthoDB" id="329835at2759"/>
<dbReference type="EMBL" id="NCKU01007960">
    <property type="protein sequence ID" value="RWS02244.1"/>
    <property type="molecule type" value="Genomic_DNA"/>
</dbReference>
<dbReference type="Proteomes" id="UP000285301">
    <property type="component" value="Unassembled WGS sequence"/>
</dbReference>
<protein>
    <submittedName>
        <fullName evidence="4">Fatty acid synthase-like protein</fullName>
    </submittedName>
</protein>
<organism evidence="4 5">
    <name type="scientific">Dinothrombium tinctorium</name>
    <dbReference type="NCBI Taxonomy" id="1965070"/>
    <lineage>
        <taxon>Eukaryota</taxon>
        <taxon>Metazoa</taxon>
        <taxon>Ecdysozoa</taxon>
        <taxon>Arthropoda</taxon>
        <taxon>Chelicerata</taxon>
        <taxon>Arachnida</taxon>
        <taxon>Acari</taxon>
        <taxon>Acariformes</taxon>
        <taxon>Trombidiformes</taxon>
        <taxon>Prostigmata</taxon>
        <taxon>Anystina</taxon>
        <taxon>Parasitengona</taxon>
        <taxon>Trombidioidea</taxon>
        <taxon>Trombidiidae</taxon>
        <taxon>Dinothrombium</taxon>
    </lineage>
</organism>
<name>A0A3S3NL13_9ACAR</name>
<dbReference type="SUPFAM" id="SSF53901">
    <property type="entry name" value="Thiolase-like"/>
    <property type="match status" value="1"/>
</dbReference>
<dbReference type="InterPro" id="IPR016039">
    <property type="entry name" value="Thiolase-like"/>
</dbReference>
<evidence type="ECO:0000313" key="3">
    <source>
        <dbReference type="EMBL" id="RWS02244.1"/>
    </source>
</evidence>
<dbReference type="InterPro" id="IPR014030">
    <property type="entry name" value="Ketoacyl_synth_N"/>
</dbReference>
<dbReference type="Pfam" id="PF00109">
    <property type="entry name" value="ketoacyl-synt"/>
    <property type="match status" value="1"/>
</dbReference>
<dbReference type="STRING" id="1965070.A0A3S3NL13"/>
<evidence type="ECO:0000313" key="4">
    <source>
        <dbReference type="EMBL" id="RWS04812.1"/>
    </source>
</evidence>
<sequence length="66" mass="7329">MAPSLSEAPKNISQPEINNDFCDNNDDIVITGISGRFPNADNIEEFWNQLVSGTELSTCDDSRWPV</sequence>
<feature type="non-terminal residue" evidence="4">
    <location>
        <position position="66"/>
    </location>
</feature>
<gene>
    <name evidence="4" type="ORF">B4U79_05547</name>
    <name evidence="2" type="ORF">B4U79_05934</name>
    <name evidence="3" type="ORF">B4U79_08105</name>
</gene>
<evidence type="ECO:0000313" key="2">
    <source>
        <dbReference type="EMBL" id="RWS02243.1"/>
    </source>
</evidence>
<keyword evidence="5" id="KW-1185">Reference proteome</keyword>
<dbReference type="EMBL" id="NCKU01007962">
    <property type="protein sequence ID" value="RWS02243.1"/>
    <property type="molecule type" value="Genomic_DNA"/>
</dbReference>
<dbReference type="GO" id="GO:0016746">
    <property type="term" value="F:acyltransferase activity"/>
    <property type="evidence" value="ECO:0007669"/>
    <property type="project" value="InterPro"/>
</dbReference>
<reference evidence="4" key="2">
    <citation type="submission" date="2018-11" db="EMBL/GenBank/DDBJ databases">
        <title>Trombidioid mite genomics.</title>
        <authorList>
            <person name="Dong X."/>
        </authorList>
    </citation>
    <scope>NUCLEOTIDE SEQUENCE</scope>
    <source>
        <strain evidence="4">UoL-WK</strain>
    </source>
</reference>
<proteinExistence type="predicted"/>
<evidence type="ECO:0000313" key="5">
    <source>
        <dbReference type="Proteomes" id="UP000285301"/>
    </source>
</evidence>
<reference evidence="4 5" key="1">
    <citation type="journal article" date="2018" name="Gigascience">
        <title>Genomes of trombidid mites reveal novel predicted allergens and laterally-transferred genes associated with secondary metabolism.</title>
        <authorList>
            <person name="Dong X."/>
            <person name="Chaisiri K."/>
            <person name="Xia D."/>
            <person name="Armstrong S.D."/>
            <person name="Fang Y."/>
            <person name="Donnelly M.J."/>
            <person name="Kadowaki T."/>
            <person name="McGarry J.W."/>
            <person name="Darby A.C."/>
            <person name="Makepeace B.L."/>
        </authorList>
    </citation>
    <scope>NUCLEOTIDE SEQUENCE [LARGE SCALE GENOMIC DNA]</scope>
    <source>
        <strain evidence="4">UoL-WK</strain>
    </source>
</reference>